<gene>
    <name evidence="1" type="primary">Acey_s0055.g2539</name>
    <name evidence="1" type="ORF">Y032_0055g2539</name>
</gene>
<dbReference type="AlphaFoldDB" id="A0A016U6C5"/>
<accession>A0A016U6C5</accession>
<name>A0A016U6C5_9BILA</name>
<evidence type="ECO:0000313" key="1">
    <source>
        <dbReference type="EMBL" id="EYC10397.1"/>
    </source>
</evidence>
<dbReference type="EMBL" id="JARK01001391">
    <property type="protein sequence ID" value="EYC10397.1"/>
    <property type="molecule type" value="Genomic_DNA"/>
</dbReference>
<reference evidence="2" key="1">
    <citation type="journal article" date="2015" name="Nat. Genet.">
        <title>The genome and transcriptome of the zoonotic hookworm Ancylostoma ceylanicum identify infection-specific gene families.</title>
        <authorList>
            <person name="Schwarz E.M."/>
            <person name="Hu Y."/>
            <person name="Antoshechkin I."/>
            <person name="Miller M.M."/>
            <person name="Sternberg P.W."/>
            <person name="Aroian R.V."/>
        </authorList>
    </citation>
    <scope>NUCLEOTIDE SEQUENCE</scope>
    <source>
        <strain evidence="2">HY135</strain>
    </source>
</reference>
<organism evidence="1 2">
    <name type="scientific">Ancylostoma ceylanicum</name>
    <dbReference type="NCBI Taxonomy" id="53326"/>
    <lineage>
        <taxon>Eukaryota</taxon>
        <taxon>Metazoa</taxon>
        <taxon>Ecdysozoa</taxon>
        <taxon>Nematoda</taxon>
        <taxon>Chromadorea</taxon>
        <taxon>Rhabditida</taxon>
        <taxon>Rhabditina</taxon>
        <taxon>Rhabditomorpha</taxon>
        <taxon>Strongyloidea</taxon>
        <taxon>Ancylostomatidae</taxon>
        <taxon>Ancylostomatinae</taxon>
        <taxon>Ancylostoma</taxon>
    </lineage>
</organism>
<comment type="caution">
    <text evidence="1">The sequence shown here is derived from an EMBL/GenBank/DDBJ whole genome shotgun (WGS) entry which is preliminary data.</text>
</comment>
<sequence length="84" mass="9082">MLSGRQTRKVHPGSAAASAMPRALHMARHSADDVVDACLRALNCVYEARANYDIVVVDVDVVAAAAAAESRDLRRLRRNALLVL</sequence>
<dbReference type="Proteomes" id="UP000024635">
    <property type="component" value="Unassembled WGS sequence"/>
</dbReference>
<protein>
    <submittedName>
        <fullName evidence="1">Uncharacterized protein</fullName>
    </submittedName>
</protein>
<proteinExistence type="predicted"/>
<keyword evidence="2" id="KW-1185">Reference proteome</keyword>
<evidence type="ECO:0000313" key="2">
    <source>
        <dbReference type="Proteomes" id="UP000024635"/>
    </source>
</evidence>